<dbReference type="GO" id="GO:0036424">
    <property type="term" value="F:L-phosphoserine phosphatase activity"/>
    <property type="evidence" value="ECO:0007669"/>
    <property type="project" value="TreeGrafter"/>
</dbReference>
<dbReference type="Proteomes" id="UP000478837">
    <property type="component" value="Unassembled WGS sequence"/>
</dbReference>
<proteinExistence type="predicted"/>
<keyword evidence="1" id="KW-1133">Transmembrane helix</keyword>
<dbReference type="InterPro" id="IPR023214">
    <property type="entry name" value="HAD_sf"/>
</dbReference>
<keyword evidence="2" id="KW-0378">Hydrolase</keyword>
<feature type="transmembrane region" description="Helical" evidence="1">
    <location>
        <begin position="28"/>
        <end position="47"/>
    </location>
</feature>
<evidence type="ECO:0000313" key="2">
    <source>
        <dbReference type="EMBL" id="NDW21947.1"/>
    </source>
</evidence>
<dbReference type="PANTHER" id="PTHR43344">
    <property type="entry name" value="PHOSPHOSERINE PHOSPHATASE"/>
    <property type="match status" value="1"/>
</dbReference>
<dbReference type="AlphaFoldDB" id="A0A6L9MV45"/>
<dbReference type="PANTHER" id="PTHR43344:SF14">
    <property type="entry name" value="HAD-IB FAMILY HYDROLASE"/>
    <property type="match status" value="1"/>
</dbReference>
<dbReference type="Gene3D" id="1.20.1440.100">
    <property type="entry name" value="SG protein - dephosphorylation function"/>
    <property type="match status" value="1"/>
</dbReference>
<evidence type="ECO:0000313" key="3">
    <source>
        <dbReference type="Proteomes" id="UP000478837"/>
    </source>
</evidence>
<name>A0A6L9MV45_9ALTE</name>
<accession>A0A6L9MV45</accession>
<dbReference type="InterPro" id="IPR050582">
    <property type="entry name" value="HAD-like_SerB"/>
</dbReference>
<dbReference type="NCBIfam" id="TIGR01490">
    <property type="entry name" value="HAD-SF-IB-hyp1"/>
    <property type="match status" value="1"/>
</dbReference>
<evidence type="ECO:0000256" key="1">
    <source>
        <dbReference type="SAM" id="Phobius"/>
    </source>
</evidence>
<dbReference type="GO" id="GO:0005737">
    <property type="term" value="C:cytoplasm"/>
    <property type="evidence" value="ECO:0007669"/>
    <property type="project" value="TreeGrafter"/>
</dbReference>
<protein>
    <submittedName>
        <fullName evidence="2">HAD-IB family hydrolase</fullName>
    </submittedName>
</protein>
<dbReference type="Pfam" id="PF12710">
    <property type="entry name" value="HAD"/>
    <property type="match status" value="1"/>
</dbReference>
<comment type="caution">
    <text evidence="2">The sequence shown here is derived from an EMBL/GenBank/DDBJ whole genome shotgun (WGS) entry which is preliminary data.</text>
</comment>
<dbReference type="RefSeq" id="WP_163111827.1">
    <property type="nucleotide sequence ID" value="NZ_JAAAWP010000005.1"/>
</dbReference>
<dbReference type="Gene3D" id="3.40.50.1000">
    <property type="entry name" value="HAD superfamily/HAD-like"/>
    <property type="match status" value="1"/>
</dbReference>
<dbReference type="InterPro" id="IPR036412">
    <property type="entry name" value="HAD-like_sf"/>
</dbReference>
<keyword evidence="1" id="KW-0472">Membrane</keyword>
<dbReference type="EMBL" id="JAAAWP010000005">
    <property type="protein sequence ID" value="NDW21947.1"/>
    <property type="molecule type" value="Genomic_DNA"/>
</dbReference>
<keyword evidence="3" id="KW-1185">Reference proteome</keyword>
<dbReference type="NCBIfam" id="TIGR01488">
    <property type="entry name" value="HAD-SF-IB"/>
    <property type="match status" value="1"/>
</dbReference>
<reference evidence="2 3" key="1">
    <citation type="submission" date="2020-01" db="EMBL/GenBank/DDBJ databases">
        <title>Genomes of bacteria type strains.</title>
        <authorList>
            <person name="Chen J."/>
            <person name="Zhu S."/>
            <person name="Yang J."/>
        </authorList>
    </citation>
    <scope>NUCLEOTIDE SEQUENCE [LARGE SCALE GENOMIC DNA]</scope>
    <source>
        <strain evidence="2 3">LMG 22958</strain>
    </source>
</reference>
<dbReference type="GO" id="GO:0006564">
    <property type="term" value="P:L-serine biosynthetic process"/>
    <property type="evidence" value="ECO:0007669"/>
    <property type="project" value="TreeGrafter"/>
</dbReference>
<dbReference type="SUPFAM" id="SSF56784">
    <property type="entry name" value="HAD-like"/>
    <property type="match status" value="1"/>
</dbReference>
<organism evidence="2 3">
    <name type="scientific">Alteromonas hispanica</name>
    <dbReference type="NCBI Taxonomy" id="315421"/>
    <lineage>
        <taxon>Bacteria</taxon>
        <taxon>Pseudomonadati</taxon>
        <taxon>Pseudomonadota</taxon>
        <taxon>Gammaproteobacteria</taxon>
        <taxon>Alteromonadales</taxon>
        <taxon>Alteromonadaceae</taxon>
        <taxon>Alteromonas/Salinimonas group</taxon>
        <taxon>Alteromonas</taxon>
    </lineage>
</organism>
<gene>
    <name evidence="2" type="ORF">GTW09_10475</name>
</gene>
<dbReference type="GO" id="GO:0000287">
    <property type="term" value="F:magnesium ion binding"/>
    <property type="evidence" value="ECO:0007669"/>
    <property type="project" value="TreeGrafter"/>
</dbReference>
<sequence>MKLALFDFDGTITTRDTYTKFVISNANIFRLILGGFLLSPLILLNKLKLMPSPVLRPVITKLAFKGTKVDDINQSAQEYVHKYLPTVIRPNMLHQIKKHQESGDRVVVVSASISPYLKIWCKGLGIDLICSELEEKDGYFTGSYVNGDCSGQRKADSVKNTINLDSFEQVIAYGDTKEDHAMLKLAHESYFRGKPFSANDC</sequence>
<dbReference type="InterPro" id="IPR006385">
    <property type="entry name" value="HAD_hydro_SerB1"/>
</dbReference>
<keyword evidence="1" id="KW-0812">Transmembrane</keyword>